<dbReference type="GO" id="GO:0006631">
    <property type="term" value="P:fatty acid metabolic process"/>
    <property type="evidence" value="ECO:0007669"/>
    <property type="project" value="UniProtKB-KW"/>
</dbReference>
<comment type="subcellular location">
    <subcellularLocation>
        <location evidence="1">Peroxisome</location>
    </subcellularLocation>
</comment>
<comment type="catalytic activity">
    <reaction evidence="9">
        <text>(3E,5Z)-octadienoyl-CoA = (2E,4E)-octadienoyl-CoA</text>
        <dbReference type="Rhea" id="RHEA:45244"/>
        <dbReference type="ChEBI" id="CHEBI:62243"/>
        <dbReference type="ChEBI" id="CHEBI:85108"/>
    </reaction>
</comment>
<comment type="caution">
    <text evidence="13">The sequence shown here is derived from an EMBL/GenBank/DDBJ whole genome shotgun (WGS) entry which is preliminary data.</text>
</comment>
<keyword evidence="6" id="KW-0443">Lipid metabolism</keyword>
<dbReference type="GO" id="GO:0051750">
    <property type="term" value="F:delta(3,5)-delta(2,4)-dienoyl-CoA isomerase activity"/>
    <property type="evidence" value="ECO:0007669"/>
    <property type="project" value="TreeGrafter"/>
</dbReference>
<comment type="pathway">
    <text evidence="2">Lipid metabolism; fatty acid beta-oxidation.</text>
</comment>
<dbReference type="GO" id="GO:0005777">
    <property type="term" value="C:peroxisome"/>
    <property type="evidence" value="ECO:0007669"/>
    <property type="project" value="UniProtKB-SubCell"/>
</dbReference>
<dbReference type="EMBL" id="CAJQZP010000419">
    <property type="protein sequence ID" value="CAG4960769.1"/>
    <property type="molecule type" value="Genomic_DNA"/>
</dbReference>
<keyword evidence="7" id="KW-0576">Peroxisome</keyword>
<evidence type="ECO:0000256" key="1">
    <source>
        <dbReference type="ARBA" id="ARBA00004275"/>
    </source>
</evidence>
<dbReference type="OrthoDB" id="14970at2759"/>
<evidence type="ECO:0000256" key="2">
    <source>
        <dbReference type="ARBA" id="ARBA00005005"/>
    </source>
</evidence>
<keyword evidence="14" id="KW-1185">Reference proteome</keyword>
<evidence type="ECO:0000256" key="9">
    <source>
        <dbReference type="ARBA" id="ARBA00051408"/>
    </source>
</evidence>
<evidence type="ECO:0000256" key="6">
    <source>
        <dbReference type="ARBA" id="ARBA00023098"/>
    </source>
</evidence>
<organism evidence="13 14">
    <name type="scientific">Parnassius apollo</name>
    <name type="common">Apollo butterfly</name>
    <name type="synonym">Papilio apollo</name>
    <dbReference type="NCBI Taxonomy" id="110799"/>
    <lineage>
        <taxon>Eukaryota</taxon>
        <taxon>Metazoa</taxon>
        <taxon>Ecdysozoa</taxon>
        <taxon>Arthropoda</taxon>
        <taxon>Hexapoda</taxon>
        <taxon>Insecta</taxon>
        <taxon>Pterygota</taxon>
        <taxon>Neoptera</taxon>
        <taxon>Endopterygota</taxon>
        <taxon>Lepidoptera</taxon>
        <taxon>Glossata</taxon>
        <taxon>Ditrysia</taxon>
        <taxon>Papilionoidea</taxon>
        <taxon>Papilionidae</taxon>
        <taxon>Parnassiinae</taxon>
        <taxon>Parnassini</taxon>
        <taxon>Parnassius</taxon>
        <taxon>Parnassius</taxon>
    </lineage>
</organism>
<evidence type="ECO:0000313" key="13">
    <source>
        <dbReference type="EMBL" id="CAG4960769.1"/>
    </source>
</evidence>
<dbReference type="Pfam" id="PF00378">
    <property type="entry name" value="ECH_1"/>
    <property type="match status" value="1"/>
</dbReference>
<dbReference type="AlphaFoldDB" id="A0A8S3WHW6"/>
<evidence type="ECO:0000256" key="10">
    <source>
        <dbReference type="ARBA" id="ARBA00052809"/>
    </source>
</evidence>
<protein>
    <recommendedName>
        <fullName evidence="12">Delta(3,5)-Delta(2,4)-dienoyl-CoA isomerase, mitochondrial</fullName>
    </recommendedName>
</protein>
<comment type="similarity">
    <text evidence="3">Belongs to the enoyl-CoA hydratase/isomerase family.</text>
</comment>
<dbReference type="GO" id="GO:0005739">
    <property type="term" value="C:mitochondrion"/>
    <property type="evidence" value="ECO:0007669"/>
    <property type="project" value="TreeGrafter"/>
</dbReference>
<comment type="catalytic activity">
    <reaction evidence="10">
        <text>(3E,5Z,8Z,11Z,14Z)-eicosapentaenoyl-CoA = (2E,4E,8Z,11Z,14Z)-eicosapentaenoyl-CoA</text>
        <dbReference type="Rhea" id="RHEA:45224"/>
        <dbReference type="ChEBI" id="CHEBI:85090"/>
        <dbReference type="ChEBI" id="CHEBI:85091"/>
    </reaction>
</comment>
<evidence type="ECO:0000256" key="4">
    <source>
        <dbReference type="ARBA" id="ARBA00022832"/>
    </source>
</evidence>
<dbReference type="CDD" id="cd06558">
    <property type="entry name" value="crotonase-like"/>
    <property type="match status" value="1"/>
</dbReference>
<evidence type="ECO:0000313" key="14">
    <source>
        <dbReference type="Proteomes" id="UP000691718"/>
    </source>
</evidence>
<reference evidence="13" key="1">
    <citation type="submission" date="2021-04" db="EMBL/GenBank/DDBJ databases">
        <authorList>
            <person name="Tunstrom K."/>
        </authorList>
    </citation>
    <scope>NUCLEOTIDE SEQUENCE</scope>
</reference>
<evidence type="ECO:0000256" key="12">
    <source>
        <dbReference type="ARBA" id="ARBA00071021"/>
    </source>
</evidence>
<accession>A0A8S3WHW6</accession>
<evidence type="ECO:0000256" key="7">
    <source>
        <dbReference type="ARBA" id="ARBA00023140"/>
    </source>
</evidence>
<dbReference type="InterPro" id="IPR045002">
    <property type="entry name" value="Ech1-like"/>
</dbReference>
<dbReference type="FunFam" id="3.90.226.10:FF:000024">
    <property type="entry name" value="Delta3,5-delta2,4-dienoyl-CoA isomerase"/>
    <property type="match status" value="1"/>
</dbReference>
<dbReference type="Proteomes" id="UP000691718">
    <property type="component" value="Unassembled WGS sequence"/>
</dbReference>
<evidence type="ECO:0000256" key="11">
    <source>
        <dbReference type="ARBA" id="ARBA00055786"/>
    </source>
</evidence>
<keyword evidence="8" id="KW-0413">Isomerase</keyword>
<sequence length="305" mass="33567">MHSLKNPYVFVQSSRNLIGIFSRLCSSNAGIPQYETLAVSVPKKYVYHVELNRPNKLNTFTPNMWKEFSSCFSALSDNPECRVVVLSGQGKHFTGGIDLNAFVESASKAHELSDVARKARFLFKMIKQYQDGITALEECVKPVLAVVHNACVGAGVDLITAADVRYCTEEAWFQVKEVDVGLAADVGTLQRLPKVIGSASIARELCFTARKLQSKEALEIGLVSKVFTDKESAIQQVLEVAETIASKSPVAVQVTKQSLVYSQSRPTSEGLEHIRLMNQTMLQSDDLTKAAIAQATKTKTEFDEL</sequence>
<dbReference type="InterPro" id="IPR001753">
    <property type="entry name" value="Enoyl-CoA_hydra/iso"/>
</dbReference>
<proteinExistence type="inferred from homology"/>
<keyword evidence="5" id="KW-0007">Acetylation</keyword>
<evidence type="ECO:0000256" key="8">
    <source>
        <dbReference type="ARBA" id="ARBA00023235"/>
    </source>
</evidence>
<dbReference type="PANTHER" id="PTHR43149">
    <property type="entry name" value="ENOYL-COA HYDRATASE"/>
    <property type="match status" value="1"/>
</dbReference>
<evidence type="ECO:0000256" key="5">
    <source>
        <dbReference type="ARBA" id="ARBA00022990"/>
    </source>
</evidence>
<gene>
    <name evidence="13" type="ORF">PAPOLLO_LOCUS6418</name>
</gene>
<evidence type="ECO:0000256" key="3">
    <source>
        <dbReference type="ARBA" id="ARBA00005254"/>
    </source>
</evidence>
<dbReference type="PANTHER" id="PTHR43149:SF1">
    <property type="entry name" value="DELTA(3,5)-DELTA(2,4)-DIENOYL-COA ISOMERASE, MITOCHONDRIAL"/>
    <property type="match status" value="1"/>
</dbReference>
<comment type="function">
    <text evidence="11">Isomerization of 3-trans,5-cis-dienoyl-CoA to 2-trans,4-trans-dienoyl-CoA.</text>
</comment>
<dbReference type="FunFam" id="1.10.12.10:FF:000004">
    <property type="entry name" value="Delta3,5-delta2,4-dienoyl-CoA isomerase"/>
    <property type="match status" value="1"/>
</dbReference>
<name>A0A8S3WHW6_PARAO</name>
<keyword evidence="4" id="KW-0276">Fatty acid metabolism</keyword>